<reference evidence="1 2" key="1">
    <citation type="journal article" date="2012" name="Nat. Biotechnol.">
        <title>Draft genome sequence of pigeonpea (Cajanus cajan), an orphan legume crop of resource-poor farmers.</title>
        <authorList>
            <person name="Varshney R.K."/>
            <person name="Chen W."/>
            <person name="Li Y."/>
            <person name="Bharti A.K."/>
            <person name="Saxena R.K."/>
            <person name="Schlueter J.A."/>
            <person name="Donoghue M.T."/>
            <person name="Azam S."/>
            <person name="Fan G."/>
            <person name="Whaley A.M."/>
            <person name="Farmer A.D."/>
            <person name="Sheridan J."/>
            <person name="Iwata A."/>
            <person name="Tuteja R."/>
            <person name="Penmetsa R.V."/>
            <person name="Wu W."/>
            <person name="Upadhyaya H.D."/>
            <person name="Yang S.P."/>
            <person name="Shah T."/>
            <person name="Saxena K.B."/>
            <person name="Michael T."/>
            <person name="McCombie W.R."/>
            <person name="Yang B."/>
            <person name="Zhang G."/>
            <person name="Yang H."/>
            <person name="Wang J."/>
            <person name="Spillane C."/>
            <person name="Cook D.R."/>
            <person name="May G.D."/>
            <person name="Xu X."/>
            <person name="Jackson S.A."/>
        </authorList>
    </citation>
    <scope>NUCLEOTIDE SEQUENCE [LARGE SCALE GENOMIC DNA]</scope>
    <source>
        <strain evidence="2">cv. Asha</strain>
    </source>
</reference>
<organism evidence="1 2">
    <name type="scientific">Cajanus cajan</name>
    <name type="common">Pigeon pea</name>
    <name type="synonym">Cajanus indicus</name>
    <dbReference type="NCBI Taxonomy" id="3821"/>
    <lineage>
        <taxon>Eukaryota</taxon>
        <taxon>Viridiplantae</taxon>
        <taxon>Streptophyta</taxon>
        <taxon>Embryophyta</taxon>
        <taxon>Tracheophyta</taxon>
        <taxon>Spermatophyta</taxon>
        <taxon>Magnoliopsida</taxon>
        <taxon>eudicotyledons</taxon>
        <taxon>Gunneridae</taxon>
        <taxon>Pentapetalae</taxon>
        <taxon>rosids</taxon>
        <taxon>fabids</taxon>
        <taxon>Fabales</taxon>
        <taxon>Fabaceae</taxon>
        <taxon>Papilionoideae</taxon>
        <taxon>50 kb inversion clade</taxon>
        <taxon>NPAAA clade</taxon>
        <taxon>indigoferoid/millettioid clade</taxon>
        <taxon>Phaseoleae</taxon>
        <taxon>Cajanus</taxon>
    </lineage>
</organism>
<protein>
    <submittedName>
        <fullName evidence="1">Uncharacterized protein</fullName>
    </submittedName>
</protein>
<dbReference type="AlphaFoldDB" id="A0A151U186"/>
<accession>A0A151U186</accession>
<proteinExistence type="predicted"/>
<gene>
    <name evidence="1" type="ORF">KK1_005666</name>
</gene>
<sequence>MTKEAPGYHYAQASVTPLADPYYEVSGQNSIYNPSVQRKDQISASHLWVQNGPIHAVNKITFGWHVSFN</sequence>
<dbReference type="EMBL" id="CM003604">
    <property type="protein sequence ID" value="KYP73057.1"/>
    <property type="molecule type" value="Genomic_DNA"/>
</dbReference>
<dbReference type="Gramene" id="C.cajan_05529.t">
    <property type="protein sequence ID" value="C.cajan_05529.t"/>
    <property type="gene ID" value="C.cajan_05529"/>
</dbReference>
<keyword evidence="2" id="KW-1185">Reference proteome</keyword>
<evidence type="ECO:0000313" key="2">
    <source>
        <dbReference type="Proteomes" id="UP000075243"/>
    </source>
</evidence>
<dbReference type="STRING" id="3821.A0A151U186"/>
<name>A0A151U186_CAJCA</name>
<evidence type="ECO:0000313" key="1">
    <source>
        <dbReference type="EMBL" id="KYP73057.1"/>
    </source>
</evidence>
<dbReference type="Proteomes" id="UP000075243">
    <property type="component" value="Chromosome 2"/>
</dbReference>